<comment type="caution">
    <text evidence="4">The sequence shown here is derived from an EMBL/GenBank/DDBJ whole genome shotgun (WGS) entry which is preliminary data.</text>
</comment>
<dbReference type="Gene3D" id="2.30.30.40">
    <property type="entry name" value="SH3 Domains"/>
    <property type="match status" value="1"/>
</dbReference>
<dbReference type="RefSeq" id="WP_104420417.1">
    <property type="nucleotide sequence ID" value="NZ_PTJC01000006.1"/>
</dbReference>
<accession>A0A2S6I4F1</accession>
<reference evidence="4 5" key="1">
    <citation type="submission" date="2018-02" db="EMBL/GenBank/DDBJ databases">
        <title>Genomic Encyclopedia of Archaeal and Bacterial Type Strains, Phase II (KMG-II): from individual species to whole genera.</title>
        <authorList>
            <person name="Goeker M."/>
        </authorList>
    </citation>
    <scope>NUCLEOTIDE SEQUENCE [LARGE SCALE GENOMIC DNA]</scope>
    <source>
        <strain evidence="4 5">DSM 29526</strain>
    </source>
</reference>
<protein>
    <submittedName>
        <fullName evidence="4">SH3 domain-containing protein</fullName>
    </submittedName>
</protein>
<dbReference type="AlphaFoldDB" id="A0A2S6I4F1"/>
<organism evidence="4 5">
    <name type="scientific">Neolewinella xylanilytica</name>
    <dbReference type="NCBI Taxonomy" id="1514080"/>
    <lineage>
        <taxon>Bacteria</taxon>
        <taxon>Pseudomonadati</taxon>
        <taxon>Bacteroidota</taxon>
        <taxon>Saprospiria</taxon>
        <taxon>Saprospirales</taxon>
        <taxon>Lewinellaceae</taxon>
        <taxon>Neolewinella</taxon>
    </lineage>
</organism>
<keyword evidence="2" id="KW-0812">Transmembrane</keyword>
<evidence type="ECO:0000256" key="2">
    <source>
        <dbReference type="SAM" id="Phobius"/>
    </source>
</evidence>
<dbReference type="EMBL" id="PTJC01000006">
    <property type="protein sequence ID" value="PPK85941.1"/>
    <property type="molecule type" value="Genomic_DNA"/>
</dbReference>
<evidence type="ECO:0000313" key="5">
    <source>
        <dbReference type="Proteomes" id="UP000237662"/>
    </source>
</evidence>
<dbReference type="Gene3D" id="1.25.40.10">
    <property type="entry name" value="Tetratricopeptide repeat domain"/>
    <property type="match status" value="1"/>
</dbReference>
<dbReference type="InterPro" id="IPR003646">
    <property type="entry name" value="SH3-like_bac-type"/>
</dbReference>
<proteinExistence type="predicted"/>
<dbReference type="Pfam" id="PF08239">
    <property type="entry name" value="SH3_3"/>
    <property type="match status" value="1"/>
</dbReference>
<dbReference type="InterPro" id="IPR011990">
    <property type="entry name" value="TPR-like_helical_dom_sf"/>
</dbReference>
<keyword evidence="2" id="KW-0472">Membrane</keyword>
<feature type="transmembrane region" description="Helical" evidence="2">
    <location>
        <begin position="158"/>
        <end position="177"/>
    </location>
</feature>
<feature type="domain" description="SH3b" evidence="3">
    <location>
        <begin position="196"/>
        <end position="243"/>
    </location>
</feature>
<keyword evidence="5" id="KW-1185">Reference proteome</keyword>
<keyword evidence="2" id="KW-1133">Transmembrane helix</keyword>
<dbReference type="Proteomes" id="UP000237662">
    <property type="component" value="Unassembled WGS sequence"/>
</dbReference>
<dbReference type="SUPFAM" id="SSF48452">
    <property type="entry name" value="TPR-like"/>
    <property type="match status" value="1"/>
</dbReference>
<sequence>MPYLLLLLFPFGTRAQVAYSGAGAQEAIAVGDFRLAAAILDSLETVGEVSPNFYLTQGNAHFEAGEPGRAILAYERGLRLRPGHQDLQNNLRYVRREAGITDLDIPDFFLIRAWRSVGAFLGTTTLFTVSILCWWLAVTGVVWWYLRKENMEEKRRFALLPTALGFGLLSLLLFALGHSRSDYLARSDEAILLEEATLRVSPTAEGSVEAQLTEGVRLYITDRVNQYVKVQLADGKTGYLPADRIGTI</sequence>
<keyword evidence="1" id="KW-0802">TPR repeat</keyword>
<evidence type="ECO:0000259" key="3">
    <source>
        <dbReference type="Pfam" id="PF08239"/>
    </source>
</evidence>
<evidence type="ECO:0000313" key="4">
    <source>
        <dbReference type="EMBL" id="PPK85941.1"/>
    </source>
</evidence>
<dbReference type="InterPro" id="IPR019734">
    <property type="entry name" value="TPR_rpt"/>
</dbReference>
<feature type="transmembrane region" description="Helical" evidence="2">
    <location>
        <begin position="126"/>
        <end position="146"/>
    </location>
</feature>
<evidence type="ECO:0000256" key="1">
    <source>
        <dbReference type="PROSITE-ProRule" id="PRU00339"/>
    </source>
</evidence>
<feature type="repeat" description="TPR" evidence="1">
    <location>
        <begin position="51"/>
        <end position="84"/>
    </location>
</feature>
<name>A0A2S6I4F1_9BACT</name>
<gene>
    <name evidence="4" type="ORF">CLV84_2854</name>
</gene>
<dbReference type="PROSITE" id="PS50005">
    <property type="entry name" value="TPR"/>
    <property type="match status" value="1"/>
</dbReference>